<evidence type="ECO:0000313" key="6">
    <source>
        <dbReference type="EMBL" id="NEU05734.1"/>
    </source>
</evidence>
<dbReference type="GO" id="GO:0030973">
    <property type="term" value="F:molybdate ion binding"/>
    <property type="evidence" value="ECO:0007669"/>
    <property type="project" value="UniProtKB-ARBA"/>
</dbReference>
<comment type="similarity">
    <text evidence="1">Belongs to the bacterial solute-binding protein ModA family.</text>
</comment>
<proteinExistence type="inferred from homology"/>
<evidence type="ECO:0000256" key="4">
    <source>
        <dbReference type="ARBA" id="ARBA00022729"/>
    </source>
</evidence>
<accession>A0A6M0H640</accession>
<dbReference type="PANTHER" id="PTHR30632">
    <property type="entry name" value="MOLYBDATE-BINDING PERIPLASMIC PROTEIN"/>
    <property type="match status" value="1"/>
</dbReference>
<reference evidence="6 7" key="1">
    <citation type="submission" date="2020-02" db="EMBL/GenBank/DDBJ databases">
        <title>Genome assembly of a novel Clostridium senegalense strain.</title>
        <authorList>
            <person name="Gupta T.B."/>
            <person name="Jauregui R."/>
            <person name="Maclean P."/>
            <person name="Nawarathana A."/>
            <person name="Brightwell G."/>
        </authorList>
    </citation>
    <scope>NUCLEOTIDE SEQUENCE [LARGE SCALE GENOMIC DNA]</scope>
    <source>
        <strain evidence="6 7">AGRFS4</strain>
    </source>
</reference>
<sequence length="253" mass="28322">MSMILISTVVGTLVGCSKQDTKNTEEEVTVSAAASLKESLEEIEPIFEKESGIKVTFNFGGSGTLQKQIEEGAPVDLFISAGKKQMDQLENKNLIVNDSRLDLLKNELVLIVSNANKEEIKNVNDIISKNKDMSIGTVESVPAGQYAKEALTKLNLWNQIENKLIYSKDVKQVAYYVDNNEVTSGIVYKSDAMELKNSYIAETFDKSTHRPIVYPCALISNSEKKESAEKFMEYLKEKESMNIFEKHGFNINK</sequence>
<dbReference type="Gene3D" id="3.40.190.10">
    <property type="entry name" value="Periplasmic binding protein-like II"/>
    <property type="match status" value="2"/>
</dbReference>
<keyword evidence="3 5" id="KW-0479">Metal-binding</keyword>
<dbReference type="CDD" id="cd13537">
    <property type="entry name" value="PBP2_YvgL_like"/>
    <property type="match status" value="1"/>
</dbReference>
<dbReference type="PANTHER" id="PTHR30632:SF0">
    <property type="entry name" value="SULFATE-BINDING PROTEIN"/>
    <property type="match status" value="1"/>
</dbReference>
<name>A0A6M0H640_9CLOT</name>
<feature type="binding site" evidence="5">
    <location>
        <position position="62"/>
    </location>
    <ligand>
        <name>molybdate</name>
        <dbReference type="ChEBI" id="CHEBI:36264"/>
    </ligand>
</feature>
<keyword evidence="4" id="KW-0732">Signal</keyword>
<dbReference type="AlphaFoldDB" id="A0A6M0H640"/>
<dbReference type="GO" id="GO:0015689">
    <property type="term" value="P:molybdate ion transport"/>
    <property type="evidence" value="ECO:0007669"/>
    <property type="project" value="InterPro"/>
</dbReference>
<protein>
    <submittedName>
        <fullName evidence="6">Molybdate ABC transporter substrate-binding protein</fullName>
    </submittedName>
</protein>
<dbReference type="InterPro" id="IPR041879">
    <property type="entry name" value="YvgL-like_PBP2"/>
</dbReference>
<feature type="binding site" evidence="5">
    <location>
        <position position="35"/>
    </location>
    <ligand>
        <name>molybdate</name>
        <dbReference type="ChEBI" id="CHEBI:36264"/>
    </ligand>
</feature>
<dbReference type="EMBL" id="JAAGPU010000025">
    <property type="protein sequence ID" value="NEU05734.1"/>
    <property type="molecule type" value="Genomic_DNA"/>
</dbReference>
<feature type="binding site" evidence="5">
    <location>
        <position position="188"/>
    </location>
    <ligand>
        <name>molybdate</name>
        <dbReference type="ChEBI" id="CHEBI:36264"/>
    </ligand>
</feature>
<keyword evidence="2 5" id="KW-0500">Molybdenum</keyword>
<dbReference type="Pfam" id="PF13531">
    <property type="entry name" value="SBP_bac_11"/>
    <property type="match status" value="1"/>
</dbReference>
<dbReference type="GO" id="GO:0046872">
    <property type="term" value="F:metal ion binding"/>
    <property type="evidence" value="ECO:0007669"/>
    <property type="project" value="UniProtKB-KW"/>
</dbReference>
<comment type="caution">
    <text evidence="6">The sequence shown here is derived from an EMBL/GenBank/DDBJ whole genome shotgun (WGS) entry which is preliminary data.</text>
</comment>
<evidence type="ECO:0000313" key="7">
    <source>
        <dbReference type="Proteomes" id="UP000481872"/>
    </source>
</evidence>
<feature type="binding site" evidence="5">
    <location>
        <position position="170"/>
    </location>
    <ligand>
        <name>molybdate</name>
        <dbReference type="ChEBI" id="CHEBI:36264"/>
    </ligand>
</feature>
<dbReference type="SUPFAM" id="SSF53850">
    <property type="entry name" value="Periplasmic binding protein-like II"/>
    <property type="match status" value="1"/>
</dbReference>
<dbReference type="GO" id="GO:1901359">
    <property type="term" value="F:tungstate binding"/>
    <property type="evidence" value="ECO:0007669"/>
    <property type="project" value="UniProtKB-ARBA"/>
</dbReference>
<evidence type="ECO:0000256" key="3">
    <source>
        <dbReference type="ARBA" id="ARBA00022723"/>
    </source>
</evidence>
<organism evidence="6 7">
    <name type="scientific">Clostridium senegalense</name>
    <dbReference type="NCBI Taxonomy" id="1465809"/>
    <lineage>
        <taxon>Bacteria</taxon>
        <taxon>Bacillati</taxon>
        <taxon>Bacillota</taxon>
        <taxon>Clostridia</taxon>
        <taxon>Eubacteriales</taxon>
        <taxon>Clostridiaceae</taxon>
        <taxon>Clostridium</taxon>
    </lineage>
</organism>
<keyword evidence="7" id="KW-1185">Reference proteome</keyword>
<evidence type="ECO:0000256" key="1">
    <source>
        <dbReference type="ARBA" id="ARBA00009175"/>
    </source>
</evidence>
<evidence type="ECO:0000256" key="5">
    <source>
        <dbReference type="PIRSR" id="PIRSR004846-1"/>
    </source>
</evidence>
<dbReference type="Proteomes" id="UP000481872">
    <property type="component" value="Unassembled WGS sequence"/>
</dbReference>
<dbReference type="InterPro" id="IPR005950">
    <property type="entry name" value="ModA"/>
</dbReference>
<dbReference type="InterPro" id="IPR050682">
    <property type="entry name" value="ModA/WtpA"/>
</dbReference>
<dbReference type="PIRSF" id="PIRSF004846">
    <property type="entry name" value="ModA"/>
    <property type="match status" value="1"/>
</dbReference>
<dbReference type="NCBIfam" id="TIGR01256">
    <property type="entry name" value="modA"/>
    <property type="match status" value="1"/>
</dbReference>
<feature type="binding site" evidence="5">
    <location>
        <position position="143"/>
    </location>
    <ligand>
        <name>molybdate</name>
        <dbReference type="ChEBI" id="CHEBI:36264"/>
    </ligand>
</feature>
<evidence type="ECO:0000256" key="2">
    <source>
        <dbReference type="ARBA" id="ARBA00022505"/>
    </source>
</evidence>
<gene>
    <name evidence="6" type="primary">modA</name>
    <name evidence="6" type="ORF">G3M99_12925</name>
</gene>
<dbReference type="FunFam" id="3.40.190.10:FF:000035">
    <property type="entry name" value="Molybdate ABC transporter substrate-binding protein"/>
    <property type="match status" value="1"/>
</dbReference>